<protein>
    <submittedName>
        <fullName evidence="1">Uncharacterized protein</fullName>
    </submittedName>
</protein>
<keyword evidence="2" id="KW-1185">Reference proteome</keyword>
<gene>
    <name evidence="1" type="ORF">IQ35_04008</name>
</gene>
<comment type="caution">
    <text evidence="1">The sequence shown here is derived from an EMBL/GenBank/DDBJ whole genome shotgun (WGS) entry which is preliminary data.</text>
</comment>
<evidence type="ECO:0000313" key="2">
    <source>
        <dbReference type="Proteomes" id="UP000316624"/>
    </source>
</evidence>
<sequence length="92" mass="10291">MQNVEHDAYRAVANAWIAVQSGFEIRTTHKRDEGPWGEVDVENDQIHVMGVATRAYNALRELQDTLFDRDVAELVLAACGSGPFTYLKVIEA</sequence>
<dbReference type="Proteomes" id="UP000316624">
    <property type="component" value="Unassembled WGS sequence"/>
</dbReference>
<organism evidence="1 2">
    <name type="scientific">Sphingobium wenxiniae (strain DSM 21828 / CGMCC 1.7748 / JZ-1)</name>
    <dbReference type="NCBI Taxonomy" id="595605"/>
    <lineage>
        <taxon>Bacteria</taxon>
        <taxon>Pseudomonadati</taxon>
        <taxon>Pseudomonadota</taxon>
        <taxon>Alphaproteobacteria</taxon>
        <taxon>Sphingomonadales</taxon>
        <taxon>Sphingomonadaceae</taxon>
        <taxon>Sphingobium</taxon>
    </lineage>
</organism>
<reference evidence="1 2" key="1">
    <citation type="journal article" date="2015" name="Stand. Genomic Sci.">
        <title>Genomic Encyclopedia of Bacterial and Archaeal Type Strains, Phase III: the genomes of soil and plant-associated and newly described type strains.</title>
        <authorList>
            <person name="Whitman W.B."/>
            <person name="Woyke T."/>
            <person name="Klenk H.P."/>
            <person name="Zhou Y."/>
            <person name="Lilburn T.G."/>
            <person name="Beck B.J."/>
            <person name="De Vos P."/>
            <person name="Vandamme P."/>
            <person name="Eisen J.A."/>
            <person name="Garrity G."/>
            <person name="Hugenholtz P."/>
            <person name="Kyrpides N.C."/>
        </authorList>
    </citation>
    <scope>NUCLEOTIDE SEQUENCE [LARGE SCALE GENOMIC DNA]</scope>
    <source>
        <strain evidence="1 2">CGMCC 1.7748</strain>
    </source>
</reference>
<evidence type="ECO:0000313" key="1">
    <source>
        <dbReference type="EMBL" id="TWH87176.1"/>
    </source>
</evidence>
<name>A0A562JVK5_SPHWJ</name>
<accession>A0A562JVK5</accession>
<dbReference type="RefSeq" id="WP_145076092.1">
    <property type="nucleotide sequence ID" value="NZ_JACIIY010000067.1"/>
</dbReference>
<dbReference type="AlphaFoldDB" id="A0A562JVK5"/>
<proteinExistence type="predicted"/>
<dbReference type="EMBL" id="VLKK01000045">
    <property type="protein sequence ID" value="TWH87176.1"/>
    <property type="molecule type" value="Genomic_DNA"/>
</dbReference>